<dbReference type="AlphaFoldDB" id="A0AAE0AB68"/>
<dbReference type="EC" id="6.3.4.19" evidence="1"/>
<dbReference type="GO" id="GO:0032267">
    <property type="term" value="F:tRNA(Ile)-lysidine synthase activity"/>
    <property type="evidence" value="ECO:0007669"/>
    <property type="project" value="UniProtKB-EC"/>
</dbReference>
<accession>A0AAE0AB68</accession>
<reference evidence="8" key="1">
    <citation type="journal article" date="2023" name="Plant J.">
        <title>Genome sequences and population genomics provide insights into the demographic history, inbreeding, and mutation load of two 'living fossil' tree species of Dipteronia.</title>
        <authorList>
            <person name="Feng Y."/>
            <person name="Comes H.P."/>
            <person name="Chen J."/>
            <person name="Zhu S."/>
            <person name="Lu R."/>
            <person name="Zhang X."/>
            <person name="Li P."/>
            <person name="Qiu J."/>
            <person name="Olsen K.M."/>
            <person name="Qiu Y."/>
        </authorList>
    </citation>
    <scope>NUCLEOTIDE SEQUENCE</scope>
    <source>
        <strain evidence="8">NBL</strain>
    </source>
</reference>
<evidence type="ECO:0000256" key="6">
    <source>
        <dbReference type="ARBA" id="ARBA00048539"/>
    </source>
</evidence>
<dbReference type="Pfam" id="PF01171">
    <property type="entry name" value="ATP_bind_3"/>
    <property type="match status" value="1"/>
</dbReference>
<name>A0AAE0AB68_9ROSI</name>
<evidence type="ECO:0000313" key="9">
    <source>
        <dbReference type="Proteomes" id="UP001281410"/>
    </source>
</evidence>
<keyword evidence="5" id="KW-0067">ATP-binding</keyword>
<evidence type="ECO:0000259" key="7">
    <source>
        <dbReference type="Pfam" id="PF01171"/>
    </source>
</evidence>
<dbReference type="PANTHER" id="PTHR43033">
    <property type="entry name" value="TRNA(ILE)-LYSIDINE SYNTHASE-RELATED"/>
    <property type="match status" value="1"/>
</dbReference>
<dbReference type="InterPro" id="IPR014729">
    <property type="entry name" value="Rossmann-like_a/b/a_fold"/>
</dbReference>
<evidence type="ECO:0000256" key="3">
    <source>
        <dbReference type="ARBA" id="ARBA00022694"/>
    </source>
</evidence>
<dbReference type="Proteomes" id="UP001281410">
    <property type="component" value="Unassembled WGS sequence"/>
</dbReference>
<sequence length="715" mass="79805">MARGLIFFNAQSRTTSTLLSTCIATLSLSPTKCQQMQIPLMSPLYRPSSRFSCKCSHTHSVEHPIDMTSYKEAFSRRMAMAGLKPHHRIALGVSGGPDSMALCVLTADWKTGGQNAVGDGCIFIDGLLAIIVDHGLREESQEEAKIVSSRVSDMGIRCEIVHCSWLDGRPKNGHLQEAARDKSQWCYDFRYQIFQNVCMQHHIGALLVAHQADDQAELFIIRFSRNSGVLGLAGTAFTSQIFSTHTHSYNKVSKNHSILLVRPLLEFSKEDMYKICQGGNQDWVEDPTNRSPLFARNRIRMSLGNLSSCIFKSELQAVISTCRKTRSYVDHICSDLINRTVTIVDDGYAVIDLEILNPSKVEDICLTKFLALVLQFISQRQRPIRGSASKLLLDYIRTFPCKTSLTAAGCFLCPAPRSRGAKALVCCSVDCPLPSKMELIQTYSNGEQTHCVSNIEQIIADAKSYSNQLVPDASKVHFLDVTSDSVLTEAKRFNIVSESTYRNILLLEREEIEHFKVEAEVTSNHELTREVQHVSASPSEPLQPGQLCYFMNRFFVTWKLNKEITKNSFPKEVCGDGGLEGKSWKGQCICCIAGDDTVVEVRHMIESDWLYLAKLSKGLSFENVQQERVLLCDETQQIREKMNLCLNHARVSAQRALQSLKSIPVAARRSLPVLVNNHGQLLSIPSINFSHCPCLIASAVFDPKVPLGGGYSSFF</sequence>
<keyword evidence="3" id="KW-0819">tRNA processing</keyword>
<evidence type="ECO:0000256" key="4">
    <source>
        <dbReference type="ARBA" id="ARBA00022741"/>
    </source>
</evidence>
<evidence type="ECO:0000313" key="8">
    <source>
        <dbReference type="EMBL" id="KAK3210716.1"/>
    </source>
</evidence>
<feature type="domain" description="tRNA(Ile)-lysidine/2-thiocytidine synthase N-terminal" evidence="7">
    <location>
        <begin position="89"/>
        <end position="301"/>
    </location>
</feature>
<dbReference type="InterPro" id="IPR011063">
    <property type="entry name" value="TilS/TtcA_N"/>
</dbReference>
<dbReference type="NCBIfam" id="TIGR02432">
    <property type="entry name" value="lysidine_TilS_N"/>
    <property type="match status" value="1"/>
</dbReference>
<organism evidence="8 9">
    <name type="scientific">Dipteronia sinensis</name>
    <dbReference type="NCBI Taxonomy" id="43782"/>
    <lineage>
        <taxon>Eukaryota</taxon>
        <taxon>Viridiplantae</taxon>
        <taxon>Streptophyta</taxon>
        <taxon>Embryophyta</taxon>
        <taxon>Tracheophyta</taxon>
        <taxon>Spermatophyta</taxon>
        <taxon>Magnoliopsida</taxon>
        <taxon>eudicotyledons</taxon>
        <taxon>Gunneridae</taxon>
        <taxon>Pentapetalae</taxon>
        <taxon>rosids</taxon>
        <taxon>malvids</taxon>
        <taxon>Sapindales</taxon>
        <taxon>Sapindaceae</taxon>
        <taxon>Hippocastanoideae</taxon>
        <taxon>Acereae</taxon>
        <taxon>Dipteronia</taxon>
    </lineage>
</organism>
<dbReference type="InterPro" id="IPR012795">
    <property type="entry name" value="tRNA_Ile_lys_synt_N"/>
</dbReference>
<dbReference type="CDD" id="cd01992">
    <property type="entry name" value="TilS_N"/>
    <property type="match status" value="1"/>
</dbReference>
<dbReference type="Gene3D" id="3.40.50.620">
    <property type="entry name" value="HUPs"/>
    <property type="match status" value="1"/>
</dbReference>
<evidence type="ECO:0000256" key="1">
    <source>
        <dbReference type="ARBA" id="ARBA00013267"/>
    </source>
</evidence>
<keyword evidence="2" id="KW-0436">Ligase</keyword>
<dbReference type="PANTHER" id="PTHR43033:SF5">
    <property type="entry name" value="TRNA(ILE)-LYSIDINE SYNTHETASE"/>
    <property type="match status" value="1"/>
</dbReference>
<dbReference type="InterPro" id="IPR012094">
    <property type="entry name" value="tRNA_Ile_lys_synt"/>
</dbReference>
<proteinExistence type="inferred from homology"/>
<comment type="caution">
    <text evidence="8">The sequence shown here is derived from an EMBL/GenBank/DDBJ whole genome shotgun (WGS) entry which is preliminary data.</text>
</comment>
<dbReference type="HAMAP" id="MF_01161">
    <property type="entry name" value="tRNA_Ile_lys_synt"/>
    <property type="match status" value="1"/>
</dbReference>
<keyword evidence="4" id="KW-0547">Nucleotide-binding</keyword>
<evidence type="ECO:0000256" key="2">
    <source>
        <dbReference type="ARBA" id="ARBA00022598"/>
    </source>
</evidence>
<dbReference type="EMBL" id="JANJYJ010000005">
    <property type="protein sequence ID" value="KAK3210716.1"/>
    <property type="molecule type" value="Genomic_DNA"/>
</dbReference>
<dbReference type="GO" id="GO:0008033">
    <property type="term" value="P:tRNA processing"/>
    <property type="evidence" value="ECO:0007669"/>
    <property type="project" value="UniProtKB-KW"/>
</dbReference>
<protein>
    <recommendedName>
        <fullName evidence="1">tRNA(Ile)-lysidine synthetase</fullName>
        <ecNumber evidence="1">6.3.4.19</ecNumber>
    </recommendedName>
</protein>
<dbReference type="GO" id="GO:0005524">
    <property type="term" value="F:ATP binding"/>
    <property type="evidence" value="ECO:0007669"/>
    <property type="project" value="UniProtKB-KW"/>
</dbReference>
<evidence type="ECO:0000256" key="5">
    <source>
        <dbReference type="ARBA" id="ARBA00022840"/>
    </source>
</evidence>
<keyword evidence="9" id="KW-1185">Reference proteome</keyword>
<dbReference type="SUPFAM" id="SSF52402">
    <property type="entry name" value="Adenine nucleotide alpha hydrolases-like"/>
    <property type="match status" value="1"/>
</dbReference>
<comment type="catalytic activity">
    <reaction evidence="6">
        <text>cytidine(34) in tRNA(Ile2) + L-lysine + ATP = lysidine(34) in tRNA(Ile2) + AMP + diphosphate + H(+)</text>
        <dbReference type="Rhea" id="RHEA:43744"/>
        <dbReference type="Rhea" id="RHEA-COMP:10625"/>
        <dbReference type="Rhea" id="RHEA-COMP:10670"/>
        <dbReference type="ChEBI" id="CHEBI:15378"/>
        <dbReference type="ChEBI" id="CHEBI:30616"/>
        <dbReference type="ChEBI" id="CHEBI:32551"/>
        <dbReference type="ChEBI" id="CHEBI:33019"/>
        <dbReference type="ChEBI" id="CHEBI:82748"/>
        <dbReference type="ChEBI" id="CHEBI:83665"/>
        <dbReference type="ChEBI" id="CHEBI:456215"/>
        <dbReference type="EC" id="6.3.4.19"/>
    </reaction>
</comment>
<gene>
    <name evidence="8" type="ORF">Dsin_015422</name>
</gene>